<dbReference type="Gene3D" id="3.20.20.190">
    <property type="entry name" value="Phosphatidylinositol (PI) phosphodiesterase"/>
    <property type="match status" value="1"/>
</dbReference>
<feature type="chain" id="PRO_5043720820" description="PLC-like phosphodiesterase" evidence="1">
    <location>
        <begin position="19"/>
        <end position="442"/>
    </location>
</feature>
<protein>
    <recommendedName>
        <fullName evidence="4">PLC-like phosphodiesterase</fullName>
    </recommendedName>
</protein>
<dbReference type="InterPro" id="IPR051057">
    <property type="entry name" value="PI-PLC_domain"/>
</dbReference>
<evidence type="ECO:0000313" key="3">
    <source>
        <dbReference type="Proteomes" id="UP001337655"/>
    </source>
</evidence>
<organism evidence="2 3">
    <name type="scientific">Saxophila tyrrhenica</name>
    <dbReference type="NCBI Taxonomy" id="1690608"/>
    <lineage>
        <taxon>Eukaryota</taxon>
        <taxon>Fungi</taxon>
        <taxon>Dikarya</taxon>
        <taxon>Ascomycota</taxon>
        <taxon>Pezizomycotina</taxon>
        <taxon>Dothideomycetes</taxon>
        <taxon>Dothideomycetidae</taxon>
        <taxon>Mycosphaerellales</taxon>
        <taxon>Extremaceae</taxon>
        <taxon>Saxophila</taxon>
    </lineage>
</organism>
<dbReference type="GO" id="GO:0008081">
    <property type="term" value="F:phosphoric diester hydrolase activity"/>
    <property type="evidence" value="ECO:0007669"/>
    <property type="project" value="InterPro"/>
</dbReference>
<name>A0AAV9PF66_9PEZI</name>
<dbReference type="PANTHER" id="PTHR13593:SF140">
    <property type="entry name" value="PLC-LIKE PHOSPHODIESTERASE"/>
    <property type="match status" value="1"/>
</dbReference>
<dbReference type="Proteomes" id="UP001337655">
    <property type="component" value="Unassembled WGS sequence"/>
</dbReference>
<keyword evidence="3" id="KW-1185">Reference proteome</keyword>
<dbReference type="InterPro" id="IPR017946">
    <property type="entry name" value="PLC-like_Pdiesterase_TIM-brl"/>
</dbReference>
<dbReference type="RefSeq" id="XP_064660307.1">
    <property type="nucleotide sequence ID" value="XM_064801677.1"/>
</dbReference>
<dbReference type="EMBL" id="JAVRRT010000006">
    <property type="protein sequence ID" value="KAK5171279.1"/>
    <property type="molecule type" value="Genomic_DNA"/>
</dbReference>
<keyword evidence="1" id="KW-0732">Signal</keyword>
<evidence type="ECO:0000313" key="2">
    <source>
        <dbReference type="EMBL" id="KAK5171279.1"/>
    </source>
</evidence>
<comment type="caution">
    <text evidence="2">The sequence shown here is derived from an EMBL/GenBank/DDBJ whole genome shotgun (WGS) entry which is preliminary data.</text>
</comment>
<sequence length="442" mass="48748">MLPAALWLLCVTALEARAQTTTNEFYSTTFETLSTISSSDFDGTRYTYISVDGQSTVETRRQNATATSSSNSQITKTATSKSVTLIGGLTHTSNGTQTASSTSTAPRATNTIPCNGYPEFCQRKYSNITNVCAHNSVFSVDNNAGSNQEYPIQFQLDDGVRMLQGETHWVNDTVYNCHTSCDLLNAGTFQSSLETVASWLDDHPYDVVTWLIVNSDMTDVENYVPAIQNSGIARYLYEPEYVPQRLEQWPTLAEMILSGKRMVLFMDYKANQTAVPYVLNQFHHIWETPFSPTDQNFPCTQQRPPNLGEKIARNHFMYLANHNLNTAVDLGALIGGGSGEQILIPNTAEINQTNGMFDKFGQLERMSQNCTEMWGRPPNFLLVDYYNLGKPGPGAVFEVAAKANGVTYNRQCCGMGDQSAAPIVQSSWIVLGAALVFAVLLA</sequence>
<dbReference type="SUPFAM" id="SSF51695">
    <property type="entry name" value="PLC-like phosphodiesterases"/>
    <property type="match status" value="1"/>
</dbReference>
<evidence type="ECO:0000256" key="1">
    <source>
        <dbReference type="SAM" id="SignalP"/>
    </source>
</evidence>
<reference evidence="2 3" key="1">
    <citation type="submission" date="2023-08" db="EMBL/GenBank/DDBJ databases">
        <title>Black Yeasts Isolated from many extreme environments.</title>
        <authorList>
            <person name="Coleine C."/>
            <person name="Stajich J.E."/>
            <person name="Selbmann L."/>
        </authorList>
    </citation>
    <scope>NUCLEOTIDE SEQUENCE [LARGE SCALE GENOMIC DNA]</scope>
    <source>
        <strain evidence="2 3">CCFEE 5935</strain>
    </source>
</reference>
<gene>
    <name evidence="2" type="ORF">LTR77_004423</name>
</gene>
<evidence type="ECO:0008006" key="4">
    <source>
        <dbReference type="Google" id="ProtNLM"/>
    </source>
</evidence>
<proteinExistence type="predicted"/>
<feature type="signal peptide" evidence="1">
    <location>
        <begin position="1"/>
        <end position="18"/>
    </location>
</feature>
<dbReference type="GO" id="GO:0006629">
    <property type="term" value="P:lipid metabolic process"/>
    <property type="evidence" value="ECO:0007669"/>
    <property type="project" value="InterPro"/>
</dbReference>
<dbReference type="Pfam" id="PF26146">
    <property type="entry name" value="PI-PLC_X"/>
    <property type="match status" value="1"/>
</dbReference>
<dbReference type="PANTHER" id="PTHR13593">
    <property type="match status" value="1"/>
</dbReference>
<accession>A0AAV9PF66</accession>
<dbReference type="AlphaFoldDB" id="A0AAV9PF66"/>
<dbReference type="GeneID" id="89925769"/>